<proteinExistence type="predicted"/>
<evidence type="ECO:0000313" key="2">
    <source>
        <dbReference type="EMBL" id="MEC6898721.1"/>
    </source>
</evidence>
<dbReference type="InterPro" id="IPR036388">
    <property type="entry name" value="WH-like_DNA-bd_sf"/>
</dbReference>
<dbReference type="InterPro" id="IPR016032">
    <property type="entry name" value="Sig_transdc_resp-reg_C-effctor"/>
</dbReference>
<dbReference type="RefSeq" id="WP_327767451.1">
    <property type="nucleotide sequence ID" value="NZ_JAYXUC010000004.1"/>
</dbReference>
<protein>
    <submittedName>
        <fullName evidence="2">LuxR family transcriptional regulator</fullName>
    </submittedName>
</protein>
<dbReference type="Proteomes" id="UP001339429">
    <property type="component" value="Unassembled WGS sequence"/>
</dbReference>
<dbReference type="Gene3D" id="1.10.10.10">
    <property type="entry name" value="Winged helix-like DNA-binding domain superfamily/Winged helix DNA-binding domain"/>
    <property type="match status" value="1"/>
</dbReference>
<dbReference type="EMBL" id="JAYXUD010000005">
    <property type="protein sequence ID" value="MEC6898721.1"/>
    <property type="molecule type" value="Genomic_DNA"/>
</dbReference>
<sequence>MNINQSTYLSVLIHMLSSYPYPAGLKTKDGIFEYANDAYRNLVNAPLEMKGLKDSDLPCDTAAFYDVFIEQDKLSLAHNKTIITIDVHNYANGIDAYIFTKQPVIINGVPWGIQFTANKVRDLINMTSVVEVIATDKSHLSFHTTRPLAPQLTSSQEIVLFWLLRGRQTKQIAQLIHRTPKAVEKQIANLISRFSDYGISSRAGLIEYARGNGWLSLIPTQLFKIPMSLIINHDDQSD</sequence>
<evidence type="ECO:0000313" key="3">
    <source>
        <dbReference type="Proteomes" id="UP001339429"/>
    </source>
</evidence>
<accession>A0ABU6LHZ1</accession>
<comment type="caution">
    <text evidence="2">The sequence shown here is derived from an EMBL/GenBank/DDBJ whole genome shotgun (WGS) entry which is preliminary data.</text>
</comment>
<keyword evidence="3" id="KW-1185">Reference proteome</keyword>
<organism evidence="2 3">
    <name type="scientific">Photobacterium piscicola</name>
    <dbReference type="NCBI Taxonomy" id="1378299"/>
    <lineage>
        <taxon>Bacteria</taxon>
        <taxon>Pseudomonadati</taxon>
        <taxon>Pseudomonadota</taxon>
        <taxon>Gammaproteobacteria</taxon>
        <taxon>Vibrionales</taxon>
        <taxon>Vibrionaceae</taxon>
        <taxon>Photobacterium</taxon>
    </lineage>
</organism>
<dbReference type="InterPro" id="IPR000792">
    <property type="entry name" value="Tscrpt_reg_LuxR_C"/>
</dbReference>
<reference evidence="2 3" key="1">
    <citation type="submission" date="2024-01" db="EMBL/GenBank/DDBJ databases">
        <title>Active colonisers of the gastrointestinal tract of Atlantic salmon farmed in a warm water region.</title>
        <authorList>
            <person name="Bowman J.P."/>
        </authorList>
    </citation>
    <scope>NUCLEOTIDE SEQUENCE [LARGE SCALE GENOMIC DNA]</scope>
    <source>
        <strain evidence="2 3">S4MW1</strain>
    </source>
</reference>
<dbReference type="SMART" id="SM00421">
    <property type="entry name" value="HTH_LUXR"/>
    <property type="match status" value="1"/>
</dbReference>
<dbReference type="SUPFAM" id="SSF46894">
    <property type="entry name" value="C-terminal effector domain of the bipartite response regulators"/>
    <property type="match status" value="1"/>
</dbReference>
<evidence type="ECO:0000259" key="1">
    <source>
        <dbReference type="SMART" id="SM00421"/>
    </source>
</evidence>
<gene>
    <name evidence="2" type="ORF">VXS00_08735</name>
</gene>
<name>A0ABU6LHZ1_9GAMM</name>
<feature type="domain" description="HTH luxR-type" evidence="1">
    <location>
        <begin position="149"/>
        <end position="209"/>
    </location>
</feature>